<evidence type="ECO:0000313" key="1">
    <source>
        <dbReference type="EMBL" id="MFD1140895.1"/>
    </source>
</evidence>
<accession>A0ABW3Q860</accession>
<dbReference type="Proteomes" id="UP001597116">
    <property type="component" value="Unassembled WGS sequence"/>
</dbReference>
<dbReference type="EMBL" id="JBHTLP010000003">
    <property type="protein sequence ID" value="MFD1140895.1"/>
    <property type="molecule type" value="Genomic_DNA"/>
</dbReference>
<reference evidence="2" key="1">
    <citation type="journal article" date="2019" name="Int. J. Syst. Evol. Microbiol.">
        <title>The Global Catalogue of Microorganisms (GCM) 10K type strain sequencing project: providing services to taxonomists for standard genome sequencing and annotation.</title>
        <authorList>
            <consortium name="The Broad Institute Genomics Platform"/>
            <consortium name="The Broad Institute Genome Sequencing Center for Infectious Disease"/>
            <person name="Wu L."/>
            <person name="Ma J."/>
        </authorList>
    </citation>
    <scope>NUCLEOTIDE SEQUENCE [LARGE SCALE GENOMIC DNA]</scope>
    <source>
        <strain evidence="2">CCUG 55608</strain>
    </source>
</reference>
<comment type="caution">
    <text evidence="1">The sequence shown here is derived from an EMBL/GenBank/DDBJ whole genome shotgun (WGS) entry which is preliminary data.</text>
</comment>
<keyword evidence="2" id="KW-1185">Reference proteome</keyword>
<evidence type="ECO:0008006" key="3">
    <source>
        <dbReference type="Google" id="ProtNLM"/>
    </source>
</evidence>
<organism evidence="1 2">
    <name type="scientific">Larkinella insperata</name>
    <dbReference type="NCBI Taxonomy" id="332158"/>
    <lineage>
        <taxon>Bacteria</taxon>
        <taxon>Pseudomonadati</taxon>
        <taxon>Bacteroidota</taxon>
        <taxon>Cytophagia</taxon>
        <taxon>Cytophagales</taxon>
        <taxon>Spirosomataceae</taxon>
        <taxon>Larkinella</taxon>
    </lineage>
</organism>
<dbReference type="RefSeq" id="WP_379884007.1">
    <property type="nucleotide sequence ID" value="NZ_JBHTLP010000003.1"/>
</dbReference>
<name>A0ABW3Q860_9BACT</name>
<sequence>MEFSHILTDGTGGFEFLKTLLLTYFEKSGLPVPDHVSFFRPQQAPAQEEYEDAYSRYFKKLDTSAVNIPRAFHLPFDLKNKPRFEVLLASLPIDALKQKAKEYGVSLTEYLSAVYLFALQQIYHQQSLLTKRLNSNILRIEVPVNLRKLYPTRSMRNFTLYVLPQIDLRLGFYSFDEIVKIVFHQMQLETDKKLINKMIFRNVSGERHPFLRRVPLLIKSLFLSQLYTIGTQQYSGVVTNLGKIDLGAELNKLISHFVFIPPPPNKILKVNCGVAGFGDQLILSFGNITTSRELERQFFTYLTQQAIPVKILDTFQVER</sequence>
<protein>
    <recommendedName>
        <fullName evidence="3">Condensation domain-containing protein</fullName>
    </recommendedName>
</protein>
<gene>
    <name evidence="1" type="ORF">ACFQ4C_07240</name>
</gene>
<proteinExistence type="predicted"/>
<evidence type="ECO:0000313" key="2">
    <source>
        <dbReference type="Proteomes" id="UP001597116"/>
    </source>
</evidence>